<feature type="compositionally biased region" description="Basic and acidic residues" evidence="4">
    <location>
        <begin position="214"/>
        <end position="287"/>
    </location>
</feature>
<dbReference type="CDD" id="cd06908">
    <property type="entry name" value="M14_AGBL4_like"/>
    <property type="match status" value="1"/>
</dbReference>
<feature type="domain" description="Peptidase M14" evidence="5">
    <location>
        <begin position="398"/>
        <end position="676"/>
    </location>
</feature>
<dbReference type="InterPro" id="IPR000834">
    <property type="entry name" value="Peptidase_M14"/>
</dbReference>
<feature type="active site" description="Proton donor/acceptor" evidence="3">
    <location>
        <position position="639"/>
    </location>
</feature>
<protein>
    <submittedName>
        <fullName evidence="6">Cytosolic carboxypeptidase 6</fullName>
    </submittedName>
</protein>
<evidence type="ECO:0000256" key="2">
    <source>
        <dbReference type="ARBA" id="ARBA00005988"/>
    </source>
</evidence>
<accession>A0AA47P213</accession>
<sequence>MLGVRMLIPLALCSDINVIHVDVELHQSTESIRRNGVTWGRNGVVSPRRAVSAAIAHTLSVPGDGKGVGYAVGRLAGRLAVREQLEPIETEPENMRGDRKDMRPQRLFSGTVKALARRQKRPPYDYRMLAPPYPAKRRSDKFAYGECNPTTVRRPLTGPIWRGETEKGREGDGEKGEREMEERERGRWRKGREGDGEKGEGEMEKRERGRWRKGREGDGEKGEREMEKRERGRWRMGEMEMETRERGEMERGREGEREMEKRERGRWRKGEREMERGRALERERERMSQQASHRQTDRQKDDDSVGGSGGALCAPPTDSQEEGLELCDLATALDPVPVRDPSKRSQGTDGSHRWATRGPRLWCRGVLVWWRGVEAKVEFHSQRPAKPQALTFTTNSPPPLRLSEWQMAAVKVGSGCCCGLSQLSILEVPGRYTGANLTPAACCSADAGPPHPSPEKGKKLVFLTSRVHPGESPASFVCQGVIDFLVSQHPVAQVLRDHVIFKIVPMLNPDGVYLGNYRCSLMGFDLNRYWQDPSPWAHPTLHAVKQLIVQMNQDPRVNLEFYIDVHAHSTMLNGFMYGNVFEEEERVQRQAVFPRLLCQNAPDFSLSSTSFNRDVVKAGTGRRFLGGLLDDSSYCYTLEVSFYSYMTAGSTAAVPYTEETYMKLGRNVARTFLDYYKLNPLIKDVRPTHIQSSEVMSQTDSGNGKSNTGDREKTDSEKERKSQGIRH</sequence>
<keyword evidence="6" id="KW-0378">Hydrolase</keyword>
<comment type="cofactor">
    <cofactor evidence="1">
        <name>Zn(2+)</name>
        <dbReference type="ChEBI" id="CHEBI:29105"/>
    </cofactor>
</comment>
<dbReference type="AlphaFoldDB" id="A0AA47P213"/>
<name>A0AA47P213_MERPO</name>
<evidence type="ECO:0000256" key="3">
    <source>
        <dbReference type="PROSITE-ProRule" id="PRU01379"/>
    </source>
</evidence>
<comment type="caution">
    <text evidence="6">The sequence shown here is derived from an EMBL/GenBank/DDBJ whole genome shotgun (WGS) entry which is preliminary data.</text>
</comment>
<dbReference type="Proteomes" id="UP001174136">
    <property type="component" value="Unassembled WGS sequence"/>
</dbReference>
<reference evidence="6" key="1">
    <citation type="journal article" date="2023" name="Front. Mar. Sci.">
        <title>A new Merluccius polli reference genome to investigate the effects of global change in West African waters.</title>
        <authorList>
            <person name="Mateo J.L."/>
            <person name="Blanco-Fernandez C."/>
            <person name="Garcia-Vazquez E."/>
            <person name="Machado-Schiaffino G."/>
        </authorList>
    </citation>
    <scope>NUCLEOTIDE SEQUENCE</scope>
    <source>
        <strain evidence="6">C29</strain>
        <tissue evidence="6">Fin</tissue>
    </source>
</reference>
<dbReference type="GO" id="GO:0004181">
    <property type="term" value="F:metallocarboxypeptidase activity"/>
    <property type="evidence" value="ECO:0007669"/>
    <property type="project" value="InterPro"/>
</dbReference>
<dbReference type="GO" id="GO:0008270">
    <property type="term" value="F:zinc ion binding"/>
    <property type="evidence" value="ECO:0007669"/>
    <property type="project" value="InterPro"/>
</dbReference>
<dbReference type="InterPro" id="IPR050821">
    <property type="entry name" value="Cytosolic_carboxypeptidase"/>
</dbReference>
<feature type="compositionally biased region" description="Basic and acidic residues" evidence="4">
    <location>
        <begin position="708"/>
        <end position="727"/>
    </location>
</feature>
<feature type="compositionally biased region" description="Polar residues" evidence="4">
    <location>
        <begin position="693"/>
        <end position="707"/>
    </location>
</feature>
<proteinExistence type="inferred from homology"/>
<organism evidence="6 7">
    <name type="scientific">Merluccius polli</name>
    <name type="common">Benguela hake</name>
    <name type="synonym">Merluccius cadenati</name>
    <dbReference type="NCBI Taxonomy" id="89951"/>
    <lineage>
        <taxon>Eukaryota</taxon>
        <taxon>Metazoa</taxon>
        <taxon>Chordata</taxon>
        <taxon>Craniata</taxon>
        <taxon>Vertebrata</taxon>
        <taxon>Euteleostomi</taxon>
        <taxon>Actinopterygii</taxon>
        <taxon>Neopterygii</taxon>
        <taxon>Teleostei</taxon>
        <taxon>Neoteleostei</taxon>
        <taxon>Acanthomorphata</taxon>
        <taxon>Zeiogadaria</taxon>
        <taxon>Gadariae</taxon>
        <taxon>Gadiformes</taxon>
        <taxon>Gadoidei</taxon>
        <taxon>Merlucciidae</taxon>
        <taxon>Merluccius</taxon>
    </lineage>
</organism>
<dbReference type="PROSITE" id="PS52035">
    <property type="entry name" value="PEPTIDASE_M14"/>
    <property type="match status" value="1"/>
</dbReference>
<keyword evidence="6" id="KW-0121">Carboxypeptidase</keyword>
<dbReference type="PANTHER" id="PTHR12756:SF9">
    <property type="entry name" value="CYTOSOLIC CARBOXYPEPTIDASE 6"/>
    <property type="match status" value="1"/>
</dbReference>
<evidence type="ECO:0000313" key="6">
    <source>
        <dbReference type="EMBL" id="KAK0144963.1"/>
    </source>
</evidence>
<dbReference type="Gene3D" id="3.40.630.10">
    <property type="entry name" value="Zn peptidases"/>
    <property type="match status" value="1"/>
</dbReference>
<feature type="region of interest" description="Disordered" evidence="4">
    <location>
        <begin position="145"/>
        <end position="321"/>
    </location>
</feature>
<gene>
    <name evidence="6" type="primary">AGBL4</name>
    <name evidence="6" type="ORF">N1851_016143</name>
</gene>
<evidence type="ECO:0000313" key="7">
    <source>
        <dbReference type="Proteomes" id="UP001174136"/>
    </source>
</evidence>
<feature type="compositionally biased region" description="Basic and acidic residues" evidence="4">
    <location>
        <begin position="163"/>
        <end position="207"/>
    </location>
</feature>
<dbReference type="Pfam" id="PF00246">
    <property type="entry name" value="Peptidase_M14"/>
    <property type="match status" value="1"/>
</dbReference>
<feature type="region of interest" description="Disordered" evidence="4">
    <location>
        <begin position="693"/>
        <end position="727"/>
    </location>
</feature>
<feature type="compositionally biased region" description="Basic and acidic residues" evidence="4">
    <location>
        <begin position="294"/>
        <end position="303"/>
    </location>
</feature>
<dbReference type="GO" id="GO:0006508">
    <property type="term" value="P:proteolysis"/>
    <property type="evidence" value="ECO:0007669"/>
    <property type="project" value="InterPro"/>
</dbReference>
<dbReference type="SUPFAM" id="SSF53187">
    <property type="entry name" value="Zn-dependent exopeptidases"/>
    <property type="match status" value="1"/>
</dbReference>
<evidence type="ECO:0000256" key="4">
    <source>
        <dbReference type="SAM" id="MobiDB-lite"/>
    </source>
</evidence>
<keyword evidence="7" id="KW-1185">Reference proteome</keyword>
<evidence type="ECO:0000256" key="1">
    <source>
        <dbReference type="ARBA" id="ARBA00001947"/>
    </source>
</evidence>
<comment type="similarity">
    <text evidence="2 3">Belongs to the peptidase M14 family.</text>
</comment>
<dbReference type="FunFam" id="3.40.630.10:FF:000062">
    <property type="entry name" value="Cytosolic carboxypeptidase 6"/>
    <property type="match status" value="1"/>
</dbReference>
<dbReference type="PANTHER" id="PTHR12756">
    <property type="entry name" value="CYTOSOLIC CARBOXYPEPTIDASE"/>
    <property type="match status" value="1"/>
</dbReference>
<evidence type="ECO:0000259" key="5">
    <source>
        <dbReference type="PROSITE" id="PS52035"/>
    </source>
</evidence>
<keyword evidence="6" id="KW-0645">Protease</keyword>
<dbReference type="EMBL" id="JAOPHQ010002916">
    <property type="protein sequence ID" value="KAK0144963.1"/>
    <property type="molecule type" value="Genomic_DNA"/>
</dbReference>